<evidence type="ECO:0000256" key="1">
    <source>
        <dbReference type="SAM" id="Phobius"/>
    </source>
</evidence>
<dbReference type="Gene3D" id="3.30.1360.180">
    <property type="match status" value="1"/>
</dbReference>
<comment type="caution">
    <text evidence="2">The sequence shown here is derived from an EMBL/GenBank/DDBJ whole genome shotgun (WGS) entry which is preliminary data.</text>
</comment>
<accession>A0A9Q1BVC1</accession>
<dbReference type="Gene3D" id="3.40.720.10">
    <property type="entry name" value="Alkaline Phosphatase, subunit A"/>
    <property type="match status" value="1"/>
</dbReference>
<feature type="transmembrane region" description="Helical" evidence="1">
    <location>
        <begin position="106"/>
        <end position="127"/>
    </location>
</feature>
<organism evidence="2 3">
    <name type="scientific">Holothuria leucospilota</name>
    <name type="common">Black long sea cucumber</name>
    <name type="synonym">Mertensiothuria leucospilota</name>
    <dbReference type="NCBI Taxonomy" id="206669"/>
    <lineage>
        <taxon>Eukaryota</taxon>
        <taxon>Metazoa</taxon>
        <taxon>Echinodermata</taxon>
        <taxon>Eleutherozoa</taxon>
        <taxon>Echinozoa</taxon>
        <taxon>Holothuroidea</taxon>
        <taxon>Aspidochirotacea</taxon>
        <taxon>Aspidochirotida</taxon>
        <taxon>Holothuriidae</taxon>
        <taxon>Holothuria</taxon>
    </lineage>
</organism>
<keyword evidence="1" id="KW-1133">Transmembrane helix</keyword>
<dbReference type="PANTHER" id="PTHR10151:SF126">
    <property type="entry name" value="ECTONUCLEOTIDE PYROPHOSPHATASE_PHOSPHODIESTERASE FAMILY MEMBER 7-LIKE"/>
    <property type="match status" value="1"/>
</dbReference>
<evidence type="ECO:0000313" key="3">
    <source>
        <dbReference type="Proteomes" id="UP001152320"/>
    </source>
</evidence>
<dbReference type="AlphaFoldDB" id="A0A9Q1BVC1"/>
<dbReference type="SUPFAM" id="SSF53649">
    <property type="entry name" value="Alkaline phosphatase-like"/>
    <property type="match status" value="1"/>
</dbReference>
<evidence type="ECO:0000313" key="2">
    <source>
        <dbReference type="EMBL" id="KAJ8033294.1"/>
    </source>
</evidence>
<dbReference type="InterPro" id="IPR017850">
    <property type="entry name" value="Alkaline_phosphatase_core_sf"/>
</dbReference>
<proteinExistence type="predicted"/>
<sequence>MFRALYICQDALSSIIEDAKGPIKFIQDTDRIFGSQHGYDNKHMVMKSYFMAKGPFFKEGYRANPINSVDIYGMMCEILGLEPAPNNGSRLRYVDMIRETDDPGSAILATLSLWLMLFSGFVSLSLML</sequence>
<keyword evidence="1" id="KW-0812">Transmembrane</keyword>
<keyword evidence="3" id="KW-1185">Reference proteome</keyword>
<gene>
    <name evidence="2" type="ORF">HOLleu_23484</name>
</gene>
<reference evidence="2" key="1">
    <citation type="submission" date="2021-10" db="EMBL/GenBank/DDBJ databases">
        <title>Tropical sea cucumber genome reveals ecological adaptation and Cuvierian tubules defense mechanism.</title>
        <authorList>
            <person name="Chen T."/>
        </authorList>
    </citation>
    <scope>NUCLEOTIDE SEQUENCE</scope>
    <source>
        <strain evidence="2">Nanhai2018</strain>
        <tissue evidence="2">Muscle</tissue>
    </source>
</reference>
<dbReference type="PANTHER" id="PTHR10151">
    <property type="entry name" value="ECTONUCLEOTIDE PYROPHOSPHATASE/PHOSPHODIESTERASE"/>
    <property type="match status" value="1"/>
</dbReference>
<dbReference type="OrthoDB" id="415411at2759"/>
<dbReference type="Proteomes" id="UP001152320">
    <property type="component" value="Chromosome 11"/>
</dbReference>
<dbReference type="EMBL" id="JAIZAY010000011">
    <property type="protein sequence ID" value="KAJ8033294.1"/>
    <property type="molecule type" value="Genomic_DNA"/>
</dbReference>
<name>A0A9Q1BVC1_HOLLE</name>
<keyword evidence="1" id="KW-0472">Membrane</keyword>
<protein>
    <submittedName>
        <fullName evidence="2">Ectonucleotide pyrophosphatase/phosphodiesterase family member 6</fullName>
    </submittedName>
</protein>